<dbReference type="SUPFAM" id="SSF49785">
    <property type="entry name" value="Galactose-binding domain-like"/>
    <property type="match status" value="1"/>
</dbReference>
<dbReference type="Proteomes" id="UP000192247">
    <property type="component" value="Unassembled WGS sequence"/>
</dbReference>
<dbReference type="STRING" id="418985.A0A1V9XDT6"/>
<sequence>MALRLVYVAQILDLGDMLQYLEYNKMYINSNLVKTIEELSFDYGLMAYVTKISFQPSSPAVIPMRGLRDRGYVYIDKELQVITDSVFTTMALLQQNSTLVIVVENQGRICFGDGVADCKGLLNDVKFDQLILDAFLRLHEFTKGYLWLNRHPLKRYWPGQGPQLTLYAPGALFRGNTENLIIIEQEDTLRIPSFEFVKDHLMNGAALINRRQRCIRNN</sequence>
<keyword evidence="3" id="KW-1185">Reference proteome</keyword>
<evidence type="ECO:0000313" key="2">
    <source>
        <dbReference type="EMBL" id="OQR71715.1"/>
    </source>
</evidence>
<dbReference type="EMBL" id="MNPL01013772">
    <property type="protein sequence ID" value="OQR71715.1"/>
    <property type="molecule type" value="Genomic_DNA"/>
</dbReference>
<organism evidence="2 3">
    <name type="scientific">Tropilaelaps mercedesae</name>
    <dbReference type="NCBI Taxonomy" id="418985"/>
    <lineage>
        <taxon>Eukaryota</taxon>
        <taxon>Metazoa</taxon>
        <taxon>Ecdysozoa</taxon>
        <taxon>Arthropoda</taxon>
        <taxon>Chelicerata</taxon>
        <taxon>Arachnida</taxon>
        <taxon>Acari</taxon>
        <taxon>Parasitiformes</taxon>
        <taxon>Mesostigmata</taxon>
        <taxon>Gamasina</taxon>
        <taxon>Dermanyssoidea</taxon>
        <taxon>Laelapidae</taxon>
        <taxon>Tropilaelaps</taxon>
    </lineage>
</organism>
<dbReference type="Pfam" id="PF21317">
    <property type="entry name" value="BetaGal_ABD_1"/>
    <property type="match status" value="1"/>
</dbReference>
<dbReference type="GO" id="GO:0004553">
    <property type="term" value="F:hydrolase activity, hydrolyzing O-glycosyl compounds"/>
    <property type="evidence" value="ECO:0007669"/>
    <property type="project" value="InterPro"/>
</dbReference>
<dbReference type="AlphaFoldDB" id="A0A1V9XDT6"/>
<gene>
    <name evidence="2" type="ORF">BIW11_10831</name>
</gene>
<dbReference type="InterPro" id="IPR048912">
    <property type="entry name" value="BetaGal1-like_ABD1"/>
</dbReference>
<evidence type="ECO:0000313" key="3">
    <source>
        <dbReference type="Proteomes" id="UP000192247"/>
    </source>
</evidence>
<feature type="domain" description="Beta-galactosidase 1-like first all-beta" evidence="1">
    <location>
        <begin position="35"/>
        <end position="135"/>
    </location>
</feature>
<dbReference type="PANTHER" id="PTHR23421">
    <property type="entry name" value="BETA-GALACTOSIDASE RELATED"/>
    <property type="match status" value="1"/>
</dbReference>
<dbReference type="GO" id="GO:0005975">
    <property type="term" value="P:carbohydrate metabolic process"/>
    <property type="evidence" value="ECO:0007669"/>
    <property type="project" value="InterPro"/>
</dbReference>
<dbReference type="OrthoDB" id="1657402at2759"/>
<dbReference type="InterPro" id="IPR001944">
    <property type="entry name" value="Glycoside_Hdrlase_35"/>
</dbReference>
<reference evidence="2 3" key="1">
    <citation type="journal article" date="2017" name="Gigascience">
        <title>Draft genome of the honey bee ectoparasitic mite, Tropilaelaps mercedesae, is shaped by the parasitic life history.</title>
        <authorList>
            <person name="Dong X."/>
            <person name="Armstrong S.D."/>
            <person name="Xia D."/>
            <person name="Makepeace B.L."/>
            <person name="Darby A.C."/>
            <person name="Kadowaki T."/>
        </authorList>
    </citation>
    <scope>NUCLEOTIDE SEQUENCE [LARGE SCALE GENOMIC DNA]</scope>
    <source>
        <strain evidence="2">Wuxi-XJTLU</strain>
    </source>
</reference>
<comment type="caution">
    <text evidence="2">The sequence shown here is derived from an EMBL/GenBank/DDBJ whole genome shotgun (WGS) entry which is preliminary data.</text>
</comment>
<accession>A0A1V9XDT6</accession>
<dbReference type="InParanoid" id="A0A1V9XDT6"/>
<evidence type="ECO:0000259" key="1">
    <source>
        <dbReference type="Pfam" id="PF21317"/>
    </source>
</evidence>
<dbReference type="InterPro" id="IPR008979">
    <property type="entry name" value="Galactose-bd-like_sf"/>
</dbReference>
<dbReference type="Gene3D" id="2.60.120.260">
    <property type="entry name" value="Galactose-binding domain-like"/>
    <property type="match status" value="2"/>
</dbReference>
<proteinExistence type="predicted"/>
<protein>
    <submittedName>
        <fullName evidence="2">Beta-galactosidase-like</fullName>
    </submittedName>
</protein>
<name>A0A1V9XDT6_9ACAR</name>